<dbReference type="InterPro" id="IPR037143">
    <property type="entry name" value="4-PPantetheinyl_Trfase_dom_sf"/>
</dbReference>
<dbReference type="GO" id="GO:0008897">
    <property type="term" value="F:holo-[acyl-carrier-protein] synthase activity"/>
    <property type="evidence" value="ECO:0007669"/>
    <property type="project" value="InterPro"/>
</dbReference>
<dbReference type="Pfam" id="PF22624">
    <property type="entry name" value="AASDHPPT_N"/>
    <property type="match status" value="1"/>
</dbReference>
<evidence type="ECO:0000313" key="9">
    <source>
        <dbReference type="Proteomes" id="UP000532121"/>
    </source>
</evidence>
<dbReference type="GO" id="GO:0019878">
    <property type="term" value="P:lysine biosynthetic process via aminoadipic acid"/>
    <property type="evidence" value="ECO:0007669"/>
    <property type="project" value="TreeGrafter"/>
</dbReference>
<dbReference type="InterPro" id="IPR055066">
    <property type="entry name" value="AASDHPPT_N"/>
</dbReference>
<accession>A0A7X9LEN4</accession>
<dbReference type="SUPFAM" id="SSF56214">
    <property type="entry name" value="4'-phosphopantetheinyl transferase"/>
    <property type="match status" value="2"/>
</dbReference>
<dbReference type="GO" id="GO:0000287">
    <property type="term" value="F:magnesium ion binding"/>
    <property type="evidence" value="ECO:0007669"/>
    <property type="project" value="InterPro"/>
</dbReference>
<comment type="cofactor">
    <cofactor evidence="1">
        <name>Mg(2+)</name>
        <dbReference type="ChEBI" id="CHEBI:18420"/>
    </cofactor>
</comment>
<proteinExistence type="inferred from homology"/>
<comment type="similarity">
    <text evidence="2">Belongs to the P-Pant transferase superfamily. Gsp/Sfp/HetI/AcpT family.</text>
</comment>
<protein>
    <submittedName>
        <fullName evidence="8">4'-phosphopantetheinyl transferase superfamily protein</fullName>
    </submittedName>
</protein>
<evidence type="ECO:0000256" key="1">
    <source>
        <dbReference type="ARBA" id="ARBA00001946"/>
    </source>
</evidence>
<dbReference type="InterPro" id="IPR004568">
    <property type="entry name" value="Ppantetheine-prot_Trfase_dom"/>
</dbReference>
<dbReference type="NCBIfam" id="TIGR00556">
    <property type="entry name" value="pantethn_trn"/>
    <property type="match status" value="1"/>
</dbReference>
<evidence type="ECO:0000256" key="2">
    <source>
        <dbReference type="ARBA" id="ARBA00010990"/>
    </source>
</evidence>
<evidence type="ECO:0000259" key="7">
    <source>
        <dbReference type="Pfam" id="PF22624"/>
    </source>
</evidence>
<evidence type="ECO:0000256" key="4">
    <source>
        <dbReference type="ARBA" id="ARBA00022723"/>
    </source>
</evidence>
<evidence type="ECO:0000313" key="8">
    <source>
        <dbReference type="EMBL" id="NMD49801.1"/>
    </source>
</evidence>
<keyword evidence="4" id="KW-0479">Metal-binding</keyword>
<sequence length="200" mass="23450">MNNIKILSIKDISVEAYQLYLSLASPFKKRRLARYRDKNDKLRSIASDILIRQAVSAYKKIPIETVKILTNPFGKPYTPNCRLEYNVSHSHQLSILGCCLRPIGVDIEKMEEIEFDAILKQFGTELEYSNFKKSNHQKEYFYKIWTLKEAYFKCLGTGITDLQAIEIIIKDNRIITNKLEYRFESFLVHKDYMAAVCYQI</sequence>
<dbReference type="RefSeq" id="WP_193523927.1">
    <property type="nucleotide sequence ID" value="NZ_JABASA010000022.1"/>
</dbReference>
<dbReference type="Proteomes" id="UP000532121">
    <property type="component" value="Unassembled WGS sequence"/>
</dbReference>
<evidence type="ECO:0000259" key="6">
    <source>
        <dbReference type="Pfam" id="PF01648"/>
    </source>
</evidence>
<dbReference type="Pfam" id="PF01648">
    <property type="entry name" value="ACPS"/>
    <property type="match status" value="1"/>
</dbReference>
<keyword evidence="5" id="KW-0460">Magnesium</keyword>
<evidence type="ECO:0000256" key="3">
    <source>
        <dbReference type="ARBA" id="ARBA00022679"/>
    </source>
</evidence>
<dbReference type="GO" id="GO:0005829">
    <property type="term" value="C:cytosol"/>
    <property type="evidence" value="ECO:0007669"/>
    <property type="project" value="TreeGrafter"/>
</dbReference>
<name>A0A7X9LEN4_STRRT</name>
<dbReference type="AlphaFoldDB" id="A0A7X9LEN4"/>
<feature type="domain" description="4'-phosphopantetheinyl transferase" evidence="6">
    <location>
        <begin position="102"/>
        <end position="197"/>
    </location>
</feature>
<dbReference type="InterPro" id="IPR008278">
    <property type="entry name" value="4-PPantetheinyl_Trfase_dom"/>
</dbReference>
<gene>
    <name evidence="8" type="ORF">HHO37_09035</name>
</gene>
<reference evidence="8 9" key="1">
    <citation type="submission" date="2020-04" db="EMBL/GenBank/DDBJ databases">
        <title>MicrobeNet Type strains.</title>
        <authorList>
            <person name="Nicholson A.C."/>
        </authorList>
    </citation>
    <scope>NUCLEOTIDE SEQUENCE [LARGE SCALE GENOMIC DNA]</scope>
    <source>
        <strain evidence="8 9">DSM 22768</strain>
    </source>
</reference>
<dbReference type="GO" id="GO:0006633">
    <property type="term" value="P:fatty acid biosynthetic process"/>
    <property type="evidence" value="ECO:0007669"/>
    <property type="project" value="InterPro"/>
</dbReference>
<dbReference type="InterPro" id="IPR050559">
    <property type="entry name" value="P-Pant_transferase_sf"/>
</dbReference>
<dbReference type="EMBL" id="JABASA010000022">
    <property type="protein sequence ID" value="NMD49801.1"/>
    <property type="molecule type" value="Genomic_DNA"/>
</dbReference>
<feature type="domain" description="4'-phosphopantetheinyl transferase N-terminal" evidence="7">
    <location>
        <begin position="15"/>
        <end position="96"/>
    </location>
</feature>
<evidence type="ECO:0000256" key="5">
    <source>
        <dbReference type="ARBA" id="ARBA00022842"/>
    </source>
</evidence>
<organism evidence="8 9">
    <name type="scientific">Streptococcus ratti</name>
    <dbReference type="NCBI Taxonomy" id="1341"/>
    <lineage>
        <taxon>Bacteria</taxon>
        <taxon>Bacillati</taxon>
        <taxon>Bacillota</taxon>
        <taxon>Bacilli</taxon>
        <taxon>Lactobacillales</taxon>
        <taxon>Streptococcaceae</taxon>
        <taxon>Streptococcus</taxon>
    </lineage>
</organism>
<comment type="caution">
    <text evidence="8">The sequence shown here is derived from an EMBL/GenBank/DDBJ whole genome shotgun (WGS) entry which is preliminary data.</text>
</comment>
<dbReference type="Gene3D" id="3.90.470.20">
    <property type="entry name" value="4'-phosphopantetheinyl transferase domain"/>
    <property type="match status" value="2"/>
</dbReference>
<keyword evidence="3 8" id="KW-0808">Transferase</keyword>
<dbReference type="PANTHER" id="PTHR12215:SF10">
    <property type="entry name" value="L-AMINOADIPATE-SEMIALDEHYDE DEHYDROGENASE-PHOSPHOPANTETHEINYL TRANSFERASE"/>
    <property type="match status" value="1"/>
</dbReference>
<dbReference type="PANTHER" id="PTHR12215">
    <property type="entry name" value="PHOSPHOPANTETHEINE TRANSFERASE"/>
    <property type="match status" value="1"/>
</dbReference>